<dbReference type="GO" id="GO:0052621">
    <property type="term" value="F:diguanylate cyclase activity"/>
    <property type="evidence" value="ECO:0007669"/>
    <property type="project" value="UniProtKB-EC"/>
</dbReference>
<keyword evidence="3" id="KW-0812">Transmembrane</keyword>
<name>A0A2N8L0J4_9BURK</name>
<dbReference type="GO" id="GO:0005886">
    <property type="term" value="C:plasma membrane"/>
    <property type="evidence" value="ECO:0007669"/>
    <property type="project" value="TreeGrafter"/>
</dbReference>
<dbReference type="InterPro" id="IPR029787">
    <property type="entry name" value="Nucleotide_cyclase"/>
</dbReference>
<evidence type="ECO:0000313" key="6">
    <source>
        <dbReference type="Proteomes" id="UP000235916"/>
    </source>
</evidence>
<dbReference type="EMBL" id="POSP01000003">
    <property type="protein sequence ID" value="PND39224.1"/>
    <property type="molecule type" value="Genomic_DNA"/>
</dbReference>
<evidence type="ECO:0000256" key="2">
    <source>
        <dbReference type="ARBA" id="ARBA00034247"/>
    </source>
</evidence>
<reference evidence="5 6" key="1">
    <citation type="submission" date="2018-01" db="EMBL/GenBank/DDBJ databases">
        <title>Draft genome sequence of Paucibacter aquatile CR182 isolated from freshwater of the Nakdong River.</title>
        <authorList>
            <person name="Choi A."/>
            <person name="Chung E.J."/>
        </authorList>
    </citation>
    <scope>NUCLEOTIDE SEQUENCE [LARGE SCALE GENOMIC DNA]</scope>
    <source>
        <strain evidence="5 6">CR182</strain>
    </source>
</reference>
<dbReference type="SMART" id="SM00267">
    <property type="entry name" value="GGDEF"/>
    <property type="match status" value="1"/>
</dbReference>
<dbReference type="RefSeq" id="WP_102769144.1">
    <property type="nucleotide sequence ID" value="NZ_POSP01000003.1"/>
</dbReference>
<keyword evidence="3" id="KW-1133">Transmembrane helix</keyword>
<dbReference type="NCBIfam" id="TIGR00254">
    <property type="entry name" value="GGDEF"/>
    <property type="match status" value="1"/>
</dbReference>
<evidence type="ECO:0000313" key="5">
    <source>
        <dbReference type="EMBL" id="PND39224.1"/>
    </source>
</evidence>
<feature type="domain" description="GGDEF" evidence="4">
    <location>
        <begin position="187"/>
        <end position="304"/>
    </location>
</feature>
<dbReference type="GO" id="GO:0043709">
    <property type="term" value="P:cell adhesion involved in single-species biofilm formation"/>
    <property type="evidence" value="ECO:0007669"/>
    <property type="project" value="TreeGrafter"/>
</dbReference>
<keyword evidence="3" id="KW-0472">Membrane</keyword>
<comment type="catalytic activity">
    <reaction evidence="2">
        <text>2 GTP = 3',3'-c-di-GMP + 2 diphosphate</text>
        <dbReference type="Rhea" id="RHEA:24898"/>
        <dbReference type="ChEBI" id="CHEBI:33019"/>
        <dbReference type="ChEBI" id="CHEBI:37565"/>
        <dbReference type="ChEBI" id="CHEBI:58805"/>
        <dbReference type="EC" id="2.7.7.65"/>
    </reaction>
</comment>
<evidence type="ECO:0000256" key="3">
    <source>
        <dbReference type="SAM" id="Phobius"/>
    </source>
</evidence>
<accession>A0A2N8L0J4</accession>
<dbReference type="InterPro" id="IPR050469">
    <property type="entry name" value="Diguanylate_Cyclase"/>
</dbReference>
<gene>
    <name evidence="5" type="ORF">C1O66_17955</name>
</gene>
<feature type="transmembrane region" description="Helical" evidence="3">
    <location>
        <begin position="20"/>
        <end position="41"/>
    </location>
</feature>
<sequence>MLISPLLKALQPVPQAPVLGLAHFGHLLALLMAGLMAAFAWGGEAKPLQDWRWMDVAGEGGMVLMAAIWITQLRSSRPGGRVTSWLCLGLAGILLGEWVDVLDEFWRLPKAVVWDNWLESGLTPLGMLVLTIGLQHWREEERALSDQLLKRERLIREHRSFDAITQLGDADYLARQIALEQQREDQPGAALLMLSLDGFDSVAREHGLAEADRLLQAAGHLLILNLRPEDLLCRYAADRFALLMPGAGPALAAQTAGHLQQALGSLAHHSRQGQRIQRPARVVWSAVDADEPGAQQLLRLAARL</sequence>
<keyword evidence="6" id="KW-1185">Reference proteome</keyword>
<dbReference type="InterPro" id="IPR043128">
    <property type="entry name" value="Rev_trsase/Diguanyl_cyclase"/>
</dbReference>
<proteinExistence type="predicted"/>
<dbReference type="EC" id="2.7.7.65" evidence="1"/>
<dbReference type="InterPro" id="IPR000160">
    <property type="entry name" value="GGDEF_dom"/>
</dbReference>
<dbReference type="GO" id="GO:1902201">
    <property type="term" value="P:negative regulation of bacterial-type flagellum-dependent cell motility"/>
    <property type="evidence" value="ECO:0007669"/>
    <property type="project" value="TreeGrafter"/>
</dbReference>
<evidence type="ECO:0000259" key="4">
    <source>
        <dbReference type="PROSITE" id="PS50887"/>
    </source>
</evidence>
<dbReference type="PANTHER" id="PTHR45138:SF9">
    <property type="entry name" value="DIGUANYLATE CYCLASE DGCM-RELATED"/>
    <property type="match status" value="1"/>
</dbReference>
<evidence type="ECO:0000256" key="1">
    <source>
        <dbReference type="ARBA" id="ARBA00012528"/>
    </source>
</evidence>
<dbReference type="AlphaFoldDB" id="A0A2N8L0J4"/>
<organism evidence="5 6">
    <name type="scientific">Kinneretia aquatilis</name>
    <dbReference type="NCBI Taxonomy" id="2070761"/>
    <lineage>
        <taxon>Bacteria</taxon>
        <taxon>Pseudomonadati</taxon>
        <taxon>Pseudomonadota</taxon>
        <taxon>Betaproteobacteria</taxon>
        <taxon>Burkholderiales</taxon>
        <taxon>Sphaerotilaceae</taxon>
        <taxon>Roseateles</taxon>
    </lineage>
</organism>
<dbReference type="SUPFAM" id="SSF55073">
    <property type="entry name" value="Nucleotide cyclase"/>
    <property type="match status" value="1"/>
</dbReference>
<dbReference type="Proteomes" id="UP000235916">
    <property type="component" value="Unassembled WGS sequence"/>
</dbReference>
<comment type="caution">
    <text evidence="5">The sequence shown here is derived from an EMBL/GenBank/DDBJ whole genome shotgun (WGS) entry which is preliminary data.</text>
</comment>
<dbReference type="PANTHER" id="PTHR45138">
    <property type="entry name" value="REGULATORY COMPONENTS OF SENSORY TRANSDUCTION SYSTEM"/>
    <property type="match status" value="1"/>
</dbReference>
<dbReference type="Pfam" id="PF00990">
    <property type="entry name" value="GGDEF"/>
    <property type="match status" value="1"/>
</dbReference>
<protein>
    <recommendedName>
        <fullName evidence="1">diguanylate cyclase</fullName>
        <ecNumber evidence="1">2.7.7.65</ecNumber>
    </recommendedName>
</protein>
<dbReference type="PROSITE" id="PS50887">
    <property type="entry name" value="GGDEF"/>
    <property type="match status" value="1"/>
</dbReference>
<dbReference type="OrthoDB" id="5914567at2"/>
<dbReference type="Gene3D" id="3.30.70.270">
    <property type="match status" value="1"/>
</dbReference>